<feature type="transmembrane region" description="Helical" evidence="7">
    <location>
        <begin position="308"/>
        <end position="326"/>
    </location>
</feature>
<evidence type="ECO:0000313" key="8">
    <source>
        <dbReference type="EMBL" id="MET3611847.1"/>
    </source>
</evidence>
<dbReference type="EMBL" id="JBEPMB010000001">
    <property type="protein sequence ID" value="MET3611847.1"/>
    <property type="molecule type" value="Genomic_DNA"/>
</dbReference>
<feature type="transmembrane region" description="Helical" evidence="7">
    <location>
        <begin position="234"/>
        <end position="252"/>
    </location>
</feature>
<name>A0ABV2ITP4_9HYPH</name>
<evidence type="ECO:0000256" key="6">
    <source>
        <dbReference type="SAM" id="MobiDB-lite"/>
    </source>
</evidence>
<keyword evidence="4 7" id="KW-1133">Transmembrane helix</keyword>
<feature type="transmembrane region" description="Helical" evidence="7">
    <location>
        <begin position="54"/>
        <end position="75"/>
    </location>
</feature>
<dbReference type="Pfam" id="PF02653">
    <property type="entry name" value="BPD_transp_2"/>
    <property type="match status" value="1"/>
</dbReference>
<gene>
    <name evidence="8" type="ORF">ABID16_000152</name>
</gene>
<feature type="transmembrane region" description="Helical" evidence="7">
    <location>
        <begin position="122"/>
        <end position="145"/>
    </location>
</feature>
<dbReference type="PANTHER" id="PTHR47089">
    <property type="entry name" value="ABC TRANSPORTER, PERMEASE PROTEIN"/>
    <property type="match status" value="1"/>
</dbReference>
<feature type="transmembrane region" description="Helical" evidence="7">
    <location>
        <begin position="184"/>
        <end position="202"/>
    </location>
</feature>
<keyword evidence="3 7" id="KW-0812">Transmembrane</keyword>
<feature type="transmembrane region" description="Helical" evidence="7">
    <location>
        <begin position="151"/>
        <end position="172"/>
    </location>
</feature>
<organism evidence="8 9">
    <name type="scientific">Rhizobium aquaticum</name>
    <dbReference type="NCBI Taxonomy" id="1549636"/>
    <lineage>
        <taxon>Bacteria</taxon>
        <taxon>Pseudomonadati</taxon>
        <taxon>Pseudomonadota</taxon>
        <taxon>Alphaproteobacteria</taxon>
        <taxon>Hyphomicrobiales</taxon>
        <taxon>Rhizobiaceae</taxon>
        <taxon>Rhizobium/Agrobacterium group</taxon>
        <taxon>Rhizobium</taxon>
    </lineage>
</organism>
<dbReference type="InterPro" id="IPR001851">
    <property type="entry name" value="ABC_transp_permease"/>
</dbReference>
<evidence type="ECO:0000256" key="7">
    <source>
        <dbReference type="SAM" id="Phobius"/>
    </source>
</evidence>
<dbReference type="Proteomes" id="UP001549047">
    <property type="component" value="Unassembled WGS sequence"/>
</dbReference>
<keyword evidence="8" id="KW-0813">Transport</keyword>
<evidence type="ECO:0000256" key="5">
    <source>
        <dbReference type="ARBA" id="ARBA00023136"/>
    </source>
</evidence>
<feature type="transmembrane region" description="Helical" evidence="7">
    <location>
        <begin position="333"/>
        <end position="351"/>
    </location>
</feature>
<comment type="subcellular location">
    <subcellularLocation>
        <location evidence="1">Cell membrane</location>
        <topology evidence="1">Multi-pass membrane protein</topology>
    </subcellularLocation>
</comment>
<accession>A0ABV2ITP4</accession>
<sequence>MNRPDLAARSPARGSSHDPKEQQAMTTEAGIASPTTGAINAETAETLGRKLDAILLPLAALLVGMLIFSIFLLFLGKSPIEFFQIVYKAGFGTGFSWTNTLARAAPLLLAALCVALPARLGLVIIGGEGAIVLGGVAAGAVAMLAPGLPGFLGIILMGLAAALAGGAWIGGIGALRHLRGVNETISSLLMAYIAIALMNHLVEGPLRDPASLNKPSTAPLPEAWRIGEIPGAGVHWGLAVGIVGCILCWLLIERTTWGFAARIVGGNVKAAQIQGLPAGLLMIGFTALGGAFAGLAGMFEVAAVHGSANASLAAGYGYTGILIAFLARHNGLAIIPAAIVFAGFEASSGLIQRRLDLPDATILVLEGIVFITILLSDALQDKVSIVKLMKGDRT</sequence>
<comment type="caution">
    <text evidence="8">The sequence shown here is derived from an EMBL/GenBank/DDBJ whole genome shotgun (WGS) entry which is preliminary data.</text>
</comment>
<evidence type="ECO:0000256" key="3">
    <source>
        <dbReference type="ARBA" id="ARBA00022692"/>
    </source>
</evidence>
<keyword evidence="2" id="KW-1003">Cell membrane</keyword>
<evidence type="ECO:0000256" key="2">
    <source>
        <dbReference type="ARBA" id="ARBA00022475"/>
    </source>
</evidence>
<dbReference type="PANTHER" id="PTHR47089:SF1">
    <property type="entry name" value="GUANOSINE ABC TRANSPORTER PERMEASE PROTEIN NUPP"/>
    <property type="match status" value="1"/>
</dbReference>
<keyword evidence="8" id="KW-0762">Sugar transport</keyword>
<evidence type="ECO:0000256" key="1">
    <source>
        <dbReference type="ARBA" id="ARBA00004651"/>
    </source>
</evidence>
<feature type="transmembrane region" description="Helical" evidence="7">
    <location>
        <begin position="95"/>
        <end position="115"/>
    </location>
</feature>
<keyword evidence="9" id="KW-1185">Reference proteome</keyword>
<feature type="transmembrane region" description="Helical" evidence="7">
    <location>
        <begin position="357"/>
        <end position="379"/>
    </location>
</feature>
<protein>
    <submittedName>
        <fullName evidence="8">Simple sugar transport system permease protein</fullName>
    </submittedName>
</protein>
<keyword evidence="5 7" id="KW-0472">Membrane</keyword>
<evidence type="ECO:0000313" key="9">
    <source>
        <dbReference type="Proteomes" id="UP001549047"/>
    </source>
</evidence>
<dbReference type="CDD" id="cd06580">
    <property type="entry name" value="TM_PBP1_transp_TpRbsC_like"/>
    <property type="match status" value="1"/>
</dbReference>
<evidence type="ECO:0000256" key="4">
    <source>
        <dbReference type="ARBA" id="ARBA00022989"/>
    </source>
</evidence>
<proteinExistence type="predicted"/>
<reference evidence="8 9" key="1">
    <citation type="submission" date="2024-06" db="EMBL/GenBank/DDBJ databases">
        <title>Genomic Encyclopedia of Type Strains, Phase IV (KMG-IV): sequencing the most valuable type-strain genomes for metagenomic binning, comparative biology and taxonomic classification.</title>
        <authorList>
            <person name="Goeker M."/>
        </authorList>
    </citation>
    <scope>NUCLEOTIDE SEQUENCE [LARGE SCALE GENOMIC DNA]</scope>
    <source>
        <strain evidence="8 9">DSM 29780</strain>
    </source>
</reference>
<feature type="transmembrane region" description="Helical" evidence="7">
    <location>
        <begin position="273"/>
        <end position="296"/>
    </location>
</feature>
<feature type="region of interest" description="Disordered" evidence="6">
    <location>
        <begin position="1"/>
        <end position="29"/>
    </location>
</feature>